<protein>
    <submittedName>
        <fullName evidence="2">Uncharacterized protein</fullName>
    </submittedName>
</protein>
<evidence type="ECO:0000313" key="2">
    <source>
        <dbReference type="EMBL" id="TKV58859.1"/>
    </source>
</evidence>
<accession>A0A4U6QFU2</accession>
<feature type="chain" id="PRO_5020787996" evidence="1">
    <location>
        <begin position="30"/>
        <end position="132"/>
    </location>
</feature>
<sequence length="132" mass="13551">MSVRFVLAATLLPVAVGSLALLGAGSAAAATPAQLLPPGAWTVSIGVQGSPVTTQEFGDLRGVELLATRSMTGGIELEDVRTGDPMHLRIGDRTGQALSVTITELQPHGVHTVVDRSNLTPDSTLVFAPDGL</sequence>
<name>A0A4U6QFU2_9ACTN</name>
<dbReference type="Proteomes" id="UP000306985">
    <property type="component" value="Unassembled WGS sequence"/>
</dbReference>
<dbReference type="RefSeq" id="WP_137450519.1">
    <property type="nucleotide sequence ID" value="NZ_SZZH01000003.1"/>
</dbReference>
<comment type="caution">
    <text evidence="2">The sequence shown here is derived from an EMBL/GenBank/DDBJ whole genome shotgun (WGS) entry which is preliminary data.</text>
</comment>
<evidence type="ECO:0000256" key="1">
    <source>
        <dbReference type="SAM" id="SignalP"/>
    </source>
</evidence>
<gene>
    <name evidence="2" type="ORF">FDO65_15280</name>
</gene>
<keyword evidence="1" id="KW-0732">Signal</keyword>
<dbReference type="AlphaFoldDB" id="A0A4U6QFU2"/>
<proteinExistence type="predicted"/>
<keyword evidence="3" id="KW-1185">Reference proteome</keyword>
<reference evidence="2 3" key="1">
    <citation type="submission" date="2019-05" db="EMBL/GenBank/DDBJ databases">
        <title>Nakamurella sp. N5BH11, whole genome shotgun sequence.</title>
        <authorList>
            <person name="Tuo L."/>
        </authorList>
    </citation>
    <scope>NUCLEOTIDE SEQUENCE [LARGE SCALE GENOMIC DNA]</scope>
    <source>
        <strain evidence="2 3">N5BH11</strain>
    </source>
</reference>
<dbReference type="EMBL" id="SZZH01000003">
    <property type="protein sequence ID" value="TKV58859.1"/>
    <property type="molecule type" value="Genomic_DNA"/>
</dbReference>
<feature type="signal peptide" evidence="1">
    <location>
        <begin position="1"/>
        <end position="29"/>
    </location>
</feature>
<evidence type="ECO:0000313" key="3">
    <source>
        <dbReference type="Proteomes" id="UP000306985"/>
    </source>
</evidence>
<organism evidence="2 3">
    <name type="scientific">Nakamurella flava</name>
    <dbReference type="NCBI Taxonomy" id="2576308"/>
    <lineage>
        <taxon>Bacteria</taxon>
        <taxon>Bacillati</taxon>
        <taxon>Actinomycetota</taxon>
        <taxon>Actinomycetes</taxon>
        <taxon>Nakamurellales</taxon>
        <taxon>Nakamurellaceae</taxon>
        <taxon>Nakamurella</taxon>
    </lineage>
</organism>